<dbReference type="InterPro" id="IPR023296">
    <property type="entry name" value="Glyco_hydro_beta-prop_sf"/>
</dbReference>
<dbReference type="PANTHER" id="PTHR42812">
    <property type="entry name" value="BETA-XYLOSIDASE"/>
    <property type="match status" value="1"/>
</dbReference>
<sequence length="593" mass="64581">MSLTTGLLLCLAVCVRTALGHGGNSSFANPILPGFHPDPSCIFVPEWDDTFFCASSSFNAFPGIPIHASKDLQNWKLTGHVLNRREQLPRLAETNRSTSGIWAPTLRFNNNTFWLVTTLVDDDRPQADFSRWDNIIFKGKDPYNQASWSNAIHFSFTGYDTEPFWDVDGKAYITGAHAWQVGPYIQQAEANLDTGELGEWQIIWNGTGGMAPEGPHIYHKDGWYYILAAEGGTGLDHMVTMARSKNLTGPYVSNPSNPVLTNANTTNLFQTVGHADLFQDKSGSWWGVALSTRSGPNYINYPMGRETVMTAVSWPKGEWPTFSPINGESNGWAMPHAAKDIRGIGPFITEGDDVAFTANTTLPAHFTHWRYPHPSSFTISPPEKPNTLRLTPSFLNLTALNGNYAGPQHGPDGQTFVGRRQQDTLFTFSVDLSFAPIALDEEAGVTAFLTQNHHLDLGIVLLPASASTATFPGTNATAEGADAPAALIPQVRFRGASYVPVPAPVIAPLPRAWRAGPLTLEIKAANGTHYSFSVGPAGRRSEMRTVLVASNDAVSWGFTGTILGVYATTNGGKGSAPGYFSKWRYTPQGQFRN</sequence>
<protein>
    <submittedName>
        <fullName evidence="9">Glycoside hydrolase family 43 protein</fullName>
    </submittedName>
</protein>
<dbReference type="SUPFAM" id="SSF75005">
    <property type="entry name" value="Arabinanase/levansucrase/invertase"/>
    <property type="match status" value="1"/>
</dbReference>
<dbReference type="GO" id="GO:0004553">
    <property type="term" value="F:hydrolase activity, hydrolyzing O-glycosyl compounds"/>
    <property type="evidence" value="ECO:0007669"/>
    <property type="project" value="InterPro"/>
</dbReference>
<evidence type="ECO:0000256" key="3">
    <source>
        <dbReference type="ARBA" id="ARBA00023295"/>
    </source>
</evidence>
<comment type="caution">
    <text evidence="9">The sequence shown here is derived from an EMBL/GenBank/DDBJ whole genome shotgun (WGS) entry which is preliminary data.</text>
</comment>
<evidence type="ECO:0000256" key="4">
    <source>
        <dbReference type="PIRSR" id="PIRSR606710-1"/>
    </source>
</evidence>
<evidence type="ECO:0000256" key="7">
    <source>
        <dbReference type="SAM" id="SignalP"/>
    </source>
</evidence>
<name>A0AA40A2U2_9PEZI</name>
<accession>A0AA40A2U2</accession>
<comment type="similarity">
    <text evidence="1 6">Belongs to the glycosyl hydrolase 43 family.</text>
</comment>
<feature type="chain" id="PRO_5041239456" evidence="7">
    <location>
        <begin position="21"/>
        <end position="593"/>
    </location>
</feature>
<evidence type="ECO:0000313" key="10">
    <source>
        <dbReference type="Proteomes" id="UP001172102"/>
    </source>
</evidence>
<dbReference type="InterPro" id="IPR051795">
    <property type="entry name" value="Glycosyl_Hydrlase_43"/>
</dbReference>
<dbReference type="InterPro" id="IPR006710">
    <property type="entry name" value="Glyco_hydro_43"/>
</dbReference>
<evidence type="ECO:0000313" key="9">
    <source>
        <dbReference type="EMBL" id="KAK0708265.1"/>
    </source>
</evidence>
<evidence type="ECO:0000256" key="1">
    <source>
        <dbReference type="ARBA" id="ARBA00009865"/>
    </source>
</evidence>
<dbReference type="Pfam" id="PF17851">
    <property type="entry name" value="GH43_C2"/>
    <property type="match status" value="1"/>
</dbReference>
<dbReference type="PANTHER" id="PTHR42812:SF17">
    <property type="entry name" value="BETA-XYLOSIDASE C-TERMINAL CONCANAVALIN A-LIKE DOMAIN-CONTAINING PROTEIN-RELATED"/>
    <property type="match status" value="1"/>
</dbReference>
<feature type="signal peptide" evidence="7">
    <location>
        <begin position="1"/>
        <end position="20"/>
    </location>
</feature>
<evidence type="ECO:0000256" key="5">
    <source>
        <dbReference type="PIRSR" id="PIRSR606710-2"/>
    </source>
</evidence>
<keyword evidence="2 6" id="KW-0378">Hydrolase</keyword>
<dbReference type="EMBL" id="JAUKUA010000006">
    <property type="protein sequence ID" value="KAK0708265.1"/>
    <property type="molecule type" value="Genomic_DNA"/>
</dbReference>
<reference evidence="9" key="1">
    <citation type="submission" date="2023-06" db="EMBL/GenBank/DDBJ databases">
        <title>Genome-scale phylogeny and comparative genomics of the fungal order Sordariales.</title>
        <authorList>
            <consortium name="Lawrence Berkeley National Laboratory"/>
            <person name="Hensen N."/>
            <person name="Bonometti L."/>
            <person name="Westerberg I."/>
            <person name="Brannstrom I.O."/>
            <person name="Guillou S."/>
            <person name="Cros-Aarteil S."/>
            <person name="Calhoun S."/>
            <person name="Haridas S."/>
            <person name="Kuo A."/>
            <person name="Mondo S."/>
            <person name="Pangilinan J."/>
            <person name="Riley R."/>
            <person name="Labutti K."/>
            <person name="Andreopoulos B."/>
            <person name="Lipzen A."/>
            <person name="Chen C."/>
            <person name="Yanf M."/>
            <person name="Daum C."/>
            <person name="Ng V."/>
            <person name="Clum A."/>
            <person name="Steindorff A."/>
            <person name="Ohm R."/>
            <person name="Martin F."/>
            <person name="Silar P."/>
            <person name="Natvig D."/>
            <person name="Lalanne C."/>
            <person name="Gautier V."/>
            <person name="Ament-Velasquez S.L."/>
            <person name="Kruys A."/>
            <person name="Hutchinson M.I."/>
            <person name="Powell A.J."/>
            <person name="Barry K."/>
            <person name="Miller A.N."/>
            <person name="Grigoriev I.V."/>
            <person name="Debuchy R."/>
            <person name="Gladieux P."/>
            <person name="Thoren M.H."/>
            <person name="Johannesson H."/>
        </authorList>
    </citation>
    <scope>NUCLEOTIDE SEQUENCE</scope>
    <source>
        <strain evidence="9">SMH4607-1</strain>
    </source>
</reference>
<dbReference type="Proteomes" id="UP001172102">
    <property type="component" value="Unassembled WGS sequence"/>
</dbReference>
<keyword evidence="3 6" id="KW-0326">Glycosidase</keyword>
<dbReference type="SUPFAM" id="SSF49899">
    <property type="entry name" value="Concanavalin A-like lectins/glucanases"/>
    <property type="match status" value="1"/>
</dbReference>
<gene>
    <name evidence="9" type="ORF">B0H67DRAFT_334901</name>
</gene>
<proteinExistence type="inferred from homology"/>
<organism evidence="9 10">
    <name type="scientific">Lasiosphaeris hirsuta</name>
    <dbReference type="NCBI Taxonomy" id="260670"/>
    <lineage>
        <taxon>Eukaryota</taxon>
        <taxon>Fungi</taxon>
        <taxon>Dikarya</taxon>
        <taxon>Ascomycota</taxon>
        <taxon>Pezizomycotina</taxon>
        <taxon>Sordariomycetes</taxon>
        <taxon>Sordariomycetidae</taxon>
        <taxon>Sordariales</taxon>
        <taxon>Lasiosphaeriaceae</taxon>
        <taxon>Lasiosphaeris</taxon>
    </lineage>
</organism>
<dbReference type="InterPro" id="IPR013320">
    <property type="entry name" value="ConA-like_dom_sf"/>
</dbReference>
<dbReference type="Gene3D" id="2.115.10.20">
    <property type="entry name" value="Glycosyl hydrolase domain, family 43"/>
    <property type="match status" value="1"/>
</dbReference>
<evidence type="ECO:0000259" key="8">
    <source>
        <dbReference type="Pfam" id="PF17851"/>
    </source>
</evidence>
<dbReference type="Pfam" id="PF04616">
    <property type="entry name" value="Glyco_hydro_43"/>
    <property type="match status" value="1"/>
</dbReference>
<feature type="domain" description="Beta-xylosidase C-terminal Concanavalin A-like" evidence="8">
    <location>
        <begin position="359"/>
        <end position="460"/>
    </location>
</feature>
<feature type="active site" description="Proton donor" evidence="4">
    <location>
        <position position="213"/>
    </location>
</feature>
<dbReference type="Gene3D" id="2.60.120.200">
    <property type="match status" value="1"/>
</dbReference>
<evidence type="ECO:0000256" key="6">
    <source>
        <dbReference type="RuleBase" id="RU361187"/>
    </source>
</evidence>
<feature type="site" description="Important for catalytic activity, responsible for pKa modulation of the active site Glu and correct orientation of both the proton donor and substrate" evidence="5">
    <location>
        <position position="160"/>
    </location>
</feature>
<dbReference type="AlphaFoldDB" id="A0AA40A2U2"/>
<keyword evidence="7" id="KW-0732">Signal</keyword>
<keyword evidence="10" id="KW-1185">Reference proteome</keyword>
<dbReference type="GO" id="GO:0005975">
    <property type="term" value="P:carbohydrate metabolic process"/>
    <property type="evidence" value="ECO:0007669"/>
    <property type="project" value="InterPro"/>
</dbReference>
<feature type="active site" description="Proton acceptor" evidence="4">
    <location>
        <position position="38"/>
    </location>
</feature>
<dbReference type="InterPro" id="IPR041542">
    <property type="entry name" value="GH43_C2"/>
</dbReference>
<evidence type="ECO:0000256" key="2">
    <source>
        <dbReference type="ARBA" id="ARBA00022801"/>
    </source>
</evidence>
<dbReference type="CDD" id="cd18833">
    <property type="entry name" value="GH43_PcXyl-like"/>
    <property type="match status" value="1"/>
</dbReference>